<reference evidence="1" key="1">
    <citation type="submission" date="2021-10" db="EMBL/GenBank/DDBJ databases">
        <title>Tropical sea cucumber genome reveals ecological adaptation and Cuvierian tubules defense mechanism.</title>
        <authorList>
            <person name="Chen T."/>
        </authorList>
    </citation>
    <scope>NUCLEOTIDE SEQUENCE</scope>
    <source>
        <strain evidence="1">Nanhai2018</strain>
        <tissue evidence="1">Muscle</tissue>
    </source>
</reference>
<dbReference type="AlphaFoldDB" id="A0A9Q1H8I8"/>
<evidence type="ECO:0000313" key="2">
    <source>
        <dbReference type="Proteomes" id="UP001152320"/>
    </source>
</evidence>
<accession>A0A9Q1H8I8</accession>
<gene>
    <name evidence="1" type="ORF">HOLleu_13810</name>
</gene>
<keyword evidence="2" id="KW-1185">Reference proteome</keyword>
<proteinExistence type="predicted"/>
<dbReference type="Proteomes" id="UP001152320">
    <property type="component" value="Chromosome 6"/>
</dbReference>
<comment type="caution">
    <text evidence="1">The sequence shown here is derived from an EMBL/GenBank/DDBJ whole genome shotgun (WGS) entry which is preliminary data.</text>
</comment>
<protein>
    <submittedName>
        <fullName evidence="1">Uncharacterized protein</fullName>
    </submittedName>
</protein>
<sequence length="123" mass="14218">METLMDQLMDGIAPQDRVGLELSAPSLTHAVWVPLMRRDQITIERMFSHIEKARLDKASDRTINWQNIRKGFGEQKKVAKTLHVSANVPEVARFQQFLTEYQILVITETPQDPIMFRGPEKDK</sequence>
<dbReference type="OrthoDB" id="6750869at2759"/>
<dbReference type="EMBL" id="JAIZAY010000006">
    <property type="protein sequence ID" value="KAJ8039717.1"/>
    <property type="molecule type" value="Genomic_DNA"/>
</dbReference>
<evidence type="ECO:0000313" key="1">
    <source>
        <dbReference type="EMBL" id="KAJ8039717.1"/>
    </source>
</evidence>
<organism evidence="1 2">
    <name type="scientific">Holothuria leucospilota</name>
    <name type="common">Black long sea cucumber</name>
    <name type="synonym">Mertensiothuria leucospilota</name>
    <dbReference type="NCBI Taxonomy" id="206669"/>
    <lineage>
        <taxon>Eukaryota</taxon>
        <taxon>Metazoa</taxon>
        <taxon>Echinodermata</taxon>
        <taxon>Eleutherozoa</taxon>
        <taxon>Echinozoa</taxon>
        <taxon>Holothuroidea</taxon>
        <taxon>Aspidochirotacea</taxon>
        <taxon>Aspidochirotida</taxon>
        <taxon>Holothuriidae</taxon>
        <taxon>Holothuria</taxon>
    </lineage>
</organism>
<name>A0A9Q1H8I8_HOLLE</name>